<keyword evidence="2" id="KW-0489">Methyltransferase</keyword>
<gene>
    <name evidence="2" type="ORF">J0M35_14040</name>
</gene>
<dbReference type="GO" id="GO:0032259">
    <property type="term" value="P:methylation"/>
    <property type="evidence" value="ECO:0007669"/>
    <property type="project" value="UniProtKB-KW"/>
</dbReference>
<organism evidence="2 3">
    <name type="scientific">Candidatus Obscuribacter phosphatis</name>
    <dbReference type="NCBI Taxonomy" id="1906157"/>
    <lineage>
        <taxon>Bacteria</taxon>
        <taxon>Bacillati</taxon>
        <taxon>Candidatus Melainabacteria</taxon>
        <taxon>Candidatus Obscuribacterales</taxon>
        <taxon>Candidatus Obscuribacteraceae</taxon>
        <taxon>Candidatus Obscuribacter</taxon>
    </lineage>
</organism>
<sequence>MNPESSISQVETALKPCYQSAGFYDLLNRQKDYAAEVAYLSSRIEQHKQSEGNRLLDVACGTGQHIYFLQTSMKCEGLDIDSEFLDICSDKLPGMKFHLGDMTNFQLADKFDVVTCLFSSIGYVKTVDLLDSTIKNMADHLNPGGLLIIEPWYTPATFKPGHSTVIVEETDEYKIVRMNLWLQKDMVAQGHSHILVMNSAGIQHIQELHELALFTNEEYAASMRAAGLEVVEVDENGPIGRGLFVGRKIA</sequence>
<dbReference type="Gene3D" id="3.40.50.150">
    <property type="entry name" value="Vaccinia Virus protein VP39"/>
    <property type="match status" value="1"/>
</dbReference>
<evidence type="ECO:0000313" key="2">
    <source>
        <dbReference type="EMBL" id="MBN8661482.1"/>
    </source>
</evidence>
<feature type="domain" description="Methyltransferase" evidence="1">
    <location>
        <begin position="56"/>
        <end position="145"/>
    </location>
</feature>
<dbReference type="AlphaFoldDB" id="A0A8J7PHE5"/>
<keyword evidence="2" id="KW-0808">Transferase</keyword>
<dbReference type="InterPro" id="IPR050508">
    <property type="entry name" value="Methyltransf_Superfamily"/>
</dbReference>
<dbReference type="SUPFAM" id="SSF53335">
    <property type="entry name" value="S-adenosyl-L-methionine-dependent methyltransferases"/>
    <property type="match status" value="1"/>
</dbReference>
<proteinExistence type="predicted"/>
<protein>
    <submittedName>
        <fullName evidence="2">Class I SAM-dependent methyltransferase</fullName>
    </submittedName>
</protein>
<dbReference type="Gene3D" id="2.20.130.10">
    <property type="entry name" value="CAC2371-like domains"/>
    <property type="match status" value="1"/>
</dbReference>
<evidence type="ECO:0000259" key="1">
    <source>
        <dbReference type="Pfam" id="PF13649"/>
    </source>
</evidence>
<dbReference type="GO" id="GO:0008168">
    <property type="term" value="F:methyltransferase activity"/>
    <property type="evidence" value="ECO:0007669"/>
    <property type="project" value="UniProtKB-KW"/>
</dbReference>
<name>A0A8J7PHE5_9BACT</name>
<dbReference type="InterPro" id="IPR041698">
    <property type="entry name" value="Methyltransf_25"/>
</dbReference>
<dbReference type="Proteomes" id="UP000664277">
    <property type="component" value="Unassembled WGS sequence"/>
</dbReference>
<accession>A0A8J7PHE5</accession>
<comment type="caution">
    <text evidence="2">The sequence shown here is derived from an EMBL/GenBank/DDBJ whole genome shotgun (WGS) entry which is preliminary data.</text>
</comment>
<evidence type="ECO:0000313" key="3">
    <source>
        <dbReference type="Proteomes" id="UP000664277"/>
    </source>
</evidence>
<dbReference type="PANTHER" id="PTHR42912">
    <property type="entry name" value="METHYLTRANSFERASE"/>
    <property type="match status" value="1"/>
</dbReference>
<dbReference type="Pfam" id="PF13649">
    <property type="entry name" value="Methyltransf_25"/>
    <property type="match status" value="1"/>
</dbReference>
<dbReference type="EMBL" id="JAFLCK010000020">
    <property type="protein sequence ID" value="MBN8661482.1"/>
    <property type="molecule type" value="Genomic_DNA"/>
</dbReference>
<reference evidence="2" key="1">
    <citation type="submission" date="2021-02" db="EMBL/GenBank/DDBJ databases">
        <title>Genome-Resolved Metagenomics of a Microbial Community Performing Photosynthetic Biological Nutrient Removal.</title>
        <authorList>
            <person name="Mcdaniel E.A."/>
        </authorList>
    </citation>
    <scope>NUCLEOTIDE SEQUENCE</scope>
    <source>
        <strain evidence="2">UWPOB_OBS1</strain>
    </source>
</reference>
<dbReference type="InterPro" id="IPR029063">
    <property type="entry name" value="SAM-dependent_MTases_sf"/>
</dbReference>
<dbReference type="CDD" id="cd02440">
    <property type="entry name" value="AdoMet_MTases"/>
    <property type="match status" value="1"/>
</dbReference>